<keyword evidence="4" id="KW-0378">Hydrolase</keyword>
<sequence>MTPLKLLFAILSGLFILLALTPLSKKSHWTVRAFDFPRVQIVFLGTCLFLTYTTFFLESSLDAALMILVLACVSFHVYTIFPYTIFANKQVLDSKKNISDNTIRLVVANVLQSNRNSAGLLSIISQENPDIVLALETDSWWGNQLSQLESEYRFNLKCPQDNLYGMCLYSKLPLTDPQVEYLVDDEIPSMQAKVELRSGHPIHLNCLHPAPPSPTEKKDSKKRDAELLIVGKSVMKKECSAIVTGDLNDVAWSETTTLFQKVSGLLDPRIGRGMFNTYNAKYRFFRWPLDHCFHTNDFTVTSIGLLPYFGSDHFPFCITLNHEPESSEDQKPLDMKKSHSHEAQKKIDKVSD</sequence>
<accession>A0A7T0BU27</accession>
<evidence type="ECO:0000256" key="2">
    <source>
        <dbReference type="SAM" id="Phobius"/>
    </source>
</evidence>
<dbReference type="Gene3D" id="3.60.10.10">
    <property type="entry name" value="Endonuclease/exonuclease/phosphatase"/>
    <property type="match status" value="1"/>
</dbReference>
<keyword evidence="2" id="KW-0812">Transmembrane</keyword>
<name>A0A7T0BU27_9BACT</name>
<evidence type="ECO:0000313" key="5">
    <source>
        <dbReference type="Proteomes" id="UP000594688"/>
    </source>
</evidence>
<dbReference type="AlphaFoldDB" id="A0A7T0BU27"/>
<dbReference type="SUPFAM" id="SSF56219">
    <property type="entry name" value="DNase I-like"/>
    <property type="match status" value="1"/>
</dbReference>
<keyword evidence="2" id="KW-0472">Membrane</keyword>
<reference evidence="4 5" key="1">
    <citation type="submission" date="2020-02" db="EMBL/GenBank/DDBJ databases">
        <title>Genomic and physiological characterization of two novel Nitrospinaceae genera.</title>
        <authorList>
            <person name="Mueller A.J."/>
            <person name="Jung M.-Y."/>
            <person name="Strachan C.R."/>
            <person name="Herbold C.W."/>
            <person name="Kirkegaard R.H."/>
            <person name="Daims H."/>
        </authorList>
    </citation>
    <scope>NUCLEOTIDE SEQUENCE [LARGE SCALE GENOMIC DNA]</scope>
    <source>
        <strain evidence="4">EB</strain>
    </source>
</reference>
<protein>
    <submittedName>
        <fullName evidence="4">Endonuclease</fullName>
    </submittedName>
</protein>
<keyword evidence="2" id="KW-1133">Transmembrane helix</keyword>
<organism evidence="4 5">
    <name type="scientific">Candidatus Nitronauta litoralis</name>
    <dbReference type="NCBI Taxonomy" id="2705533"/>
    <lineage>
        <taxon>Bacteria</taxon>
        <taxon>Pseudomonadati</taxon>
        <taxon>Nitrospinota/Tectimicrobiota group</taxon>
        <taxon>Nitrospinota</taxon>
        <taxon>Nitrospinia</taxon>
        <taxon>Nitrospinales</taxon>
        <taxon>Nitrospinaceae</taxon>
        <taxon>Candidatus Nitronauta</taxon>
    </lineage>
</organism>
<dbReference type="EMBL" id="CP048685">
    <property type="protein sequence ID" value="QPJ60822.1"/>
    <property type="molecule type" value="Genomic_DNA"/>
</dbReference>
<keyword evidence="4" id="KW-0255">Endonuclease</keyword>
<dbReference type="KEGG" id="nli:G3M70_02530"/>
<dbReference type="GO" id="GO:0004519">
    <property type="term" value="F:endonuclease activity"/>
    <property type="evidence" value="ECO:0007669"/>
    <property type="project" value="UniProtKB-KW"/>
</dbReference>
<feature type="domain" description="Endonuclease/exonuclease/phosphatase" evidence="3">
    <location>
        <begin position="108"/>
        <end position="313"/>
    </location>
</feature>
<gene>
    <name evidence="4" type="ORF">G3M70_02530</name>
</gene>
<feature type="transmembrane region" description="Helical" evidence="2">
    <location>
        <begin position="63"/>
        <end position="86"/>
    </location>
</feature>
<feature type="transmembrane region" description="Helical" evidence="2">
    <location>
        <begin position="36"/>
        <end position="57"/>
    </location>
</feature>
<feature type="transmembrane region" description="Helical" evidence="2">
    <location>
        <begin position="6"/>
        <end position="24"/>
    </location>
</feature>
<proteinExistence type="predicted"/>
<feature type="region of interest" description="Disordered" evidence="1">
    <location>
        <begin position="325"/>
        <end position="352"/>
    </location>
</feature>
<keyword evidence="4" id="KW-0540">Nuclease</keyword>
<dbReference type="InterPro" id="IPR036691">
    <property type="entry name" value="Endo/exonu/phosph_ase_sf"/>
</dbReference>
<evidence type="ECO:0000256" key="1">
    <source>
        <dbReference type="SAM" id="MobiDB-lite"/>
    </source>
</evidence>
<evidence type="ECO:0000313" key="4">
    <source>
        <dbReference type="EMBL" id="QPJ60822.1"/>
    </source>
</evidence>
<dbReference type="InterPro" id="IPR005135">
    <property type="entry name" value="Endo/exonuclease/phosphatase"/>
</dbReference>
<dbReference type="Pfam" id="PF03372">
    <property type="entry name" value="Exo_endo_phos"/>
    <property type="match status" value="1"/>
</dbReference>
<dbReference type="Proteomes" id="UP000594688">
    <property type="component" value="Chromosome"/>
</dbReference>
<evidence type="ECO:0000259" key="3">
    <source>
        <dbReference type="Pfam" id="PF03372"/>
    </source>
</evidence>